<reference evidence="1" key="1">
    <citation type="journal article" date="2020" name="Stud. Mycol.">
        <title>101 Dothideomycetes genomes: a test case for predicting lifestyles and emergence of pathogens.</title>
        <authorList>
            <person name="Haridas S."/>
            <person name="Albert R."/>
            <person name="Binder M."/>
            <person name="Bloem J."/>
            <person name="Labutti K."/>
            <person name="Salamov A."/>
            <person name="Andreopoulos B."/>
            <person name="Baker S."/>
            <person name="Barry K."/>
            <person name="Bills G."/>
            <person name="Bluhm B."/>
            <person name="Cannon C."/>
            <person name="Castanera R."/>
            <person name="Culley D."/>
            <person name="Daum C."/>
            <person name="Ezra D."/>
            <person name="Gonzalez J."/>
            <person name="Henrissat B."/>
            <person name="Kuo A."/>
            <person name="Liang C."/>
            <person name="Lipzen A."/>
            <person name="Lutzoni F."/>
            <person name="Magnuson J."/>
            <person name="Mondo S."/>
            <person name="Nolan M."/>
            <person name="Ohm R."/>
            <person name="Pangilinan J."/>
            <person name="Park H.-J."/>
            <person name="Ramirez L."/>
            <person name="Alfaro M."/>
            <person name="Sun H."/>
            <person name="Tritt A."/>
            <person name="Yoshinaga Y."/>
            <person name="Zwiers L.-H."/>
            <person name="Turgeon B."/>
            <person name="Goodwin S."/>
            <person name="Spatafora J."/>
            <person name="Crous P."/>
            <person name="Grigoriev I."/>
        </authorList>
    </citation>
    <scope>NUCLEOTIDE SEQUENCE</scope>
    <source>
        <strain evidence="1">ATCC 200398</strain>
    </source>
</reference>
<protein>
    <submittedName>
        <fullName evidence="1">C-3 sterol dehydrogenase/C-4 decarboxylase-like protein</fullName>
    </submittedName>
</protein>
<evidence type="ECO:0000313" key="1">
    <source>
        <dbReference type="EMBL" id="KAF2474761.1"/>
    </source>
</evidence>
<dbReference type="Proteomes" id="UP000799755">
    <property type="component" value="Unassembled WGS sequence"/>
</dbReference>
<dbReference type="EMBL" id="MU003497">
    <property type="protein sequence ID" value="KAF2474761.1"/>
    <property type="molecule type" value="Genomic_DNA"/>
</dbReference>
<proteinExistence type="predicted"/>
<accession>A0ACB6R6G9</accession>
<name>A0ACB6R6G9_9PLEO</name>
<sequence length="347" mass="37002">MALQRVLVTGGTGFLGSEIVKALVKAKSYEVTAVDINPPALGTSTFSHVRYVRANVLHLEELVKVFNEAKPTIVVHTVGVYTLGHARYSRKGKDAIFAINIRGTKNAIAAAKECGARGFVYTSSIAVLGDEIDADFANVDETWPTGSATLVYGQSKSIAETSVLSSNASDFLTCSLRPATIFGPRDPACVPILHSCIAKGETPFVIGTGTNLCDFAYVSNVADAHVLAVRNLTTTGTAAGQAIFITNGEPVAFRDFCIAVWKEFGHVPPFQVRIPAGLAWWLAAIAEGVGWVVGKEGSLCRGAVRDATAVRYVSLKKATRILGYVPKVSLPEALKITCEHYKRQVGS</sequence>
<comment type="caution">
    <text evidence="1">The sequence shown here is derived from an EMBL/GenBank/DDBJ whole genome shotgun (WGS) entry which is preliminary data.</text>
</comment>
<organism evidence="1 2">
    <name type="scientific">Lindgomyces ingoldianus</name>
    <dbReference type="NCBI Taxonomy" id="673940"/>
    <lineage>
        <taxon>Eukaryota</taxon>
        <taxon>Fungi</taxon>
        <taxon>Dikarya</taxon>
        <taxon>Ascomycota</taxon>
        <taxon>Pezizomycotina</taxon>
        <taxon>Dothideomycetes</taxon>
        <taxon>Pleosporomycetidae</taxon>
        <taxon>Pleosporales</taxon>
        <taxon>Lindgomycetaceae</taxon>
        <taxon>Lindgomyces</taxon>
    </lineage>
</organism>
<gene>
    <name evidence="1" type="ORF">BDR25DRAFT_301402</name>
</gene>
<evidence type="ECO:0000313" key="2">
    <source>
        <dbReference type="Proteomes" id="UP000799755"/>
    </source>
</evidence>
<keyword evidence="2" id="KW-1185">Reference proteome</keyword>